<reference evidence="3 4" key="1">
    <citation type="submission" date="2019-08" db="EMBL/GenBank/DDBJ databases">
        <title>100 year-old enigma solved: identification of Planctomyces bekefii, the type genus and species of the phylum Planctomycetes.</title>
        <authorList>
            <person name="Svetlana D.N."/>
            <person name="Overmann J."/>
        </authorList>
    </citation>
    <scope>NUCLEOTIDE SEQUENCE [LARGE SCALE GENOMIC DNA]</scope>
    <source>
        <strain evidence="3">Phe10_nw2017</strain>
    </source>
</reference>
<proteinExistence type="predicted"/>
<evidence type="ECO:0000256" key="1">
    <source>
        <dbReference type="SAM" id="MobiDB-lite"/>
    </source>
</evidence>
<dbReference type="Proteomes" id="UP000321083">
    <property type="component" value="Unassembled WGS sequence"/>
</dbReference>
<sequence length="307" mass="32234">MCGVRVLFVIGVFACAMVAAGAQEPSRATENPALPETPAFVTSARQGGTQATGNSGASANDLLNRRFSLKARGDGTVSTVGKTLADISLENAGVQFVIEPAAANISLPALEFRQLRLKAVLRLIEHVSGGRIRLDDNSISFEPGDESIVVLVGAQDIEQKVVKVLSVRHLLTAEVEEQDLMEAMEAGFAFLGGESKPEIRFHQKTGLVFLRGTTSEVAFVAQMVAAMSGSAGLPAGQLPGQMMIPGDVTVPGRSMMGGSRSDADGGQSLFFPNEARSYVPRVQVPPQPKVVTGEPLSGPQTAPPPKK</sequence>
<organism evidence="3 4">
    <name type="scientific">Planctomyces bekefii</name>
    <dbReference type="NCBI Taxonomy" id="1653850"/>
    <lineage>
        <taxon>Bacteria</taxon>
        <taxon>Pseudomonadati</taxon>
        <taxon>Planctomycetota</taxon>
        <taxon>Planctomycetia</taxon>
        <taxon>Planctomycetales</taxon>
        <taxon>Planctomycetaceae</taxon>
        <taxon>Planctomyces</taxon>
    </lineage>
</organism>
<name>A0A5C6M768_9PLAN</name>
<evidence type="ECO:0008006" key="5">
    <source>
        <dbReference type="Google" id="ProtNLM"/>
    </source>
</evidence>
<dbReference type="AlphaFoldDB" id="A0A5C6M768"/>
<reference evidence="3 4" key="2">
    <citation type="submission" date="2019-08" db="EMBL/GenBank/DDBJ databases">
        <authorList>
            <person name="Henke P."/>
        </authorList>
    </citation>
    <scope>NUCLEOTIDE SEQUENCE [LARGE SCALE GENOMIC DNA]</scope>
    <source>
        <strain evidence="3">Phe10_nw2017</strain>
    </source>
</reference>
<keyword evidence="4" id="KW-1185">Reference proteome</keyword>
<protein>
    <recommendedName>
        <fullName evidence="5">Pilus formation protein N-terminal domain-containing protein</fullName>
    </recommendedName>
</protein>
<comment type="caution">
    <text evidence="3">The sequence shown here is derived from an EMBL/GenBank/DDBJ whole genome shotgun (WGS) entry which is preliminary data.</text>
</comment>
<evidence type="ECO:0000256" key="2">
    <source>
        <dbReference type="SAM" id="SignalP"/>
    </source>
</evidence>
<keyword evidence="2" id="KW-0732">Signal</keyword>
<feature type="signal peptide" evidence="2">
    <location>
        <begin position="1"/>
        <end position="22"/>
    </location>
</feature>
<evidence type="ECO:0000313" key="4">
    <source>
        <dbReference type="Proteomes" id="UP000321083"/>
    </source>
</evidence>
<evidence type="ECO:0000313" key="3">
    <source>
        <dbReference type="EMBL" id="TWW10013.1"/>
    </source>
</evidence>
<feature type="region of interest" description="Disordered" evidence="1">
    <location>
        <begin position="252"/>
        <end position="307"/>
    </location>
</feature>
<feature type="chain" id="PRO_5022752094" description="Pilus formation protein N-terminal domain-containing protein" evidence="2">
    <location>
        <begin position="23"/>
        <end position="307"/>
    </location>
</feature>
<accession>A0A5C6M768</accession>
<dbReference type="EMBL" id="SRHE01000126">
    <property type="protein sequence ID" value="TWW10013.1"/>
    <property type="molecule type" value="Genomic_DNA"/>
</dbReference>
<gene>
    <name evidence="3" type="ORF">E3A20_08560</name>
</gene>